<organism evidence="1">
    <name type="scientific">Anguilla anguilla</name>
    <name type="common">European freshwater eel</name>
    <name type="synonym">Muraena anguilla</name>
    <dbReference type="NCBI Taxonomy" id="7936"/>
    <lineage>
        <taxon>Eukaryota</taxon>
        <taxon>Metazoa</taxon>
        <taxon>Chordata</taxon>
        <taxon>Craniata</taxon>
        <taxon>Vertebrata</taxon>
        <taxon>Euteleostomi</taxon>
        <taxon>Actinopterygii</taxon>
        <taxon>Neopterygii</taxon>
        <taxon>Teleostei</taxon>
        <taxon>Anguilliformes</taxon>
        <taxon>Anguillidae</taxon>
        <taxon>Anguilla</taxon>
    </lineage>
</organism>
<name>A0A0E9UUX8_ANGAN</name>
<dbReference type="AlphaFoldDB" id="A0A0E9UUX8"/>
<accession>A0A0E9UUX8</accession>
<reference evidence="1" key="2">
    <citation type="journal article" date="2015" name="Fish Shellfish Immunol.">
        <title>Early steps in the European eel (Anguilla anguilla)-Vibrio vulnificus interaction in the gills: Role of the RtxA13 toxin.</title>
        <authorList>
            <person name="Callol A."/>
            <person name="Pajuelo D."/>
            <person name="Ebbesson L."/>
            <person name="Teles M."/>
            <person name="MacKenzie S."/>
            <person name="Amaro C."/>
        </authorList>
    </citation>
    <scope>NUCLEOTIDE SEQUENCE</scope>
</reference>
<reference evidence="1" key="1">
    <citation type="submission" date="2014-11" db="EMBL/GenBank/DDBJ databases">
        <authorList>
            <person name="Amaro Gonzalez C."/>
        </authorList>
    </citation>
    <scope>NUCLEOTIDE SEQUENCE</scope>
</reference>
<evidence type="ECO:0000313" key="1">
    <source>
        <dbReference type="EMBL" id="JAH68733.1"/>
    </source>
</evidence>
<protein>
    <submittedName>
        <fullName evidence="1">Uncharacterized protein</fullName>
    </submittedName>
</protein>
<sequence length="86" mass="10316">MYVFNVRIHLELLLFSDENKFGCYFPVLRGTQHTYCKKRQILKCFEALQELKVKLTFQMKHQMHAQKNASYHILCVKYHTSPLQLP</sequence>
<proteinExistence type="predicted"/>
<dbReference type="EMBL" id="GBXM01039844">
    <property type="protein sequence ID" value="JAH68733.1"/>
    <property type="molecule type" value="Transcribed_RNA"/>
</dbReference>